<dbReference type="GO" id="GO:0005829">
    <property type="term" value="C:cytosol"/>
    <property type="evidence" value="ECO:0007669"/>
    <property type="project" value="TreeGrafter"/>
</dbReference>
<dbReference type="Gene3D" id="3.40.50.1000">
    <property type="entry name" value="HAD superfamily/HAD-like"/>
    <property type="match status" value="1"/>
</dbReference>
<dbReference type="PANTHER" id="PTHR10000">
    <property type="entry name" value="PHOSPHOSERINE PHOSPHATASE"/>
    <property type="match status" value="1"/>
</dbReference>
<reference evidence="1 2" key="1">
    <citation type="journal article" date="2014" name="Int. J. Syst. Evol. Microbiol.">
        <title>Complete genome sequence of Corynebacterium casei LMG S-19264T (=DSM 44701T), isolated from a smear-ripened cheese.</title>
        <authorList>
            <consortium name="US DOE Joint Genome Institute (JGI-PGF)"/>
            <person name="Walter F."/>
            <person name="Albersmeier A."/>
            <person name="Kalinowski J."/>
            <person name="Ruckert C."/>
        </authorList>
    </citation>
    <scope>NUCLEOTIDE SEQUENCE [LARGE SCALE GENOMIC DNA]</scope>
    <source>
        <strain evidence="1 2">KCTC 19473</strain>
    </source>
</reference>
<dbReference type="Gene3D" id="3.30.1240.10">
    <property type="match status" value="1"/>
</dbReference>
<dbReference type="PANTHER" id="PTHR10000:SF8">
    <property type="entry name" value="HAD SUPERFAMILY HYDROLASE-LIKE, TYPE 3"/>
    <property type="match status" value="1"/>
</dbReference>
<dbReference type="GO" id="GO:0000287">
    <property type="term" value="F:magnesium ion binding"/>
    <property type="evidence" value="ECO:0007669"/>
    <property type="project" value="TreeGrafter"/>
</dbReference>
<dbReference type="AlphaFoldDB" id="A0A918XIE2"/>
<dbReference type="SUPFAM" id="SSF56784">
    <property type="entry name" value="HAD-like"/>
    <property type="match status" value="1"/>
</dbReference>
<dbReference type="EMBL" id="BMXL01000026">
    <property type="protein sequence ID" value="GHD33303.1"/>
    <property type="molecule type" value="Genomic_DNA"/>
</dbReference>
<dbReference type="GO" id="GO:0016791">
    <property type="term" value="F:phosphatase activity"/>
    <property type="evidence" value="ECO:0007669"/>
    <property type="project" value="TreeGrafter"/>
</dbReference>
<dbReference type="NCBIfam" id="TIGR01484">
    <property type="entry name" value="HAD-SF-IIB"/>
    <property type="match status" value="1"/>
</dbReference>
<protein>
    <submittedName>
        <fullName evidence="1">Hydrolase</fullName>
    </submittedName>
</protein>
<evidence type="ECO:0000313" key="1">
    <source>
        <dbReference type="EMBL" id="GHD33303.1"/>
    </source>
</evidence>
<dbReference type="InterPro" id="IPR023214">
    <property type="entry name" value="HAD_sf"/>
</dbReference>
<dbReference type="InterPro" id="IPR036412">
    <property type="entry name" value="HAD-like_sf"/>
</dbReference>
<comment type="caution">
    <text evidence="1">The sequence shown here is derived from an EMBL/GenBank/DDBJ whole genome shotgun (WGS) entry which is preliminary data.</text>
</comment>
<keyword evidence="1" id="KW-0378">Hydrolase</keyword>
<gene>
    <name evidence="1" type="ORF">GCM10007147_37840</name>
</gene>
<evidence type="ECO:0000313" key="2">
    <source>
        <dbReference type="Proteomes" id="UP000654947"/>
    </source>
</evidence>
<dbReference type="Pfam" id="PF08282">
    <property type="entry name" value="Hydrolase_3"/>
    <property type="match status" value="1"/>
</dbReference>
<dbReference type="InterPro" id="IPR006379">
    <property type="entry name" value="HAD-SF_hydro_IIB"/>
</dbReference>
<dbReference type="Proteomes" id="UP000654947">
    <property type="component" value="Unassembled WGS sequence"/>
</dbReference>
<name>A0A918XIE2_9ACTN</name>
<sequence>MPLPRVIATDLDGTLLDTEGRISPRNRQALNSAARAGVRVVVVTARPLRTAAAYAGQFPCSAVVCGNGAVAHVDGRPDPLVRAMDHATGTEVVERLRASIPGVGFAVETGTHFFHERSYELEPWLSPSYVQEILDTPDALLTHAAPVTQLVARSTAVPVDEMHRAALDAAASLAEITFAGRAGLLDMSASGVNKGSTLALLCGQWDVAAEDVVAFGDMPNDLSSLTWAGAGYAMANAHPALTAPSAGLLSAPSHAEDGVARVVEEILDHA</sequence>
<dbReference type="RefSeq" id="WP_017574414.1">
    <property type="nucleotide sequence ID" value="NZ_BMXL01000026.1"/>
</dbReference>
<keyword evidence="2" id="KW-1185">Reference proteome</keyword>
<organism evidence="1 2">
    <name type="scientific">Nocardiopsis kunsanensis</name>
    <dbReference type="NCBI Taxonomy" id="141693"/>
    <lineage>
        <taxon>Bacteria</taxon>
        <taxon>Bacillati</taxon>
        <taxon>Actinomycetota</taxon>
        <taxon>Actinomycetes</taxon>
        <taxon>Streptosporangiales</taxon>
        <taxon>Nocardiopsidaceae</taxon>
        <taxon>Nocardiopsis</taxon>
    </lineage>
</organism>
<accession>A0A918XIE2</accession>
<proteinExistence type="predicted"/>